<dbReference type="NCBIfam" id="TIGR02968">
    <property type="entry name" value="succ_dehyd_anc"/>
    <property type="match status" value="1"/>
</dbReference>
<evidence type="ECO:0000256" key="2">
    <source>
        <dbReference type="ARBA" id="ARBA00004050"/>
    </source>
</evidence>
<gene>
    <name evidence="19" type="ORF">NA8A_20422</name>
</gene>
<comment type="function">
    <text evidence="2">Membrane-anchoring subunit of succinate dehydrogenase (SDH).</text>
</comment>
<dbReference type="eggNOG" id="COG2142">
    <property type="taxonomic scope" value="Bacteria"/>
</dbReference>
<name>K2PHC1_9HYPH</name>
<keyword evidence="11" id="KW-0349">Heme</keyword>
<keyword evidence="17 18" id="KW-0472">Membrane</keyword>
<evidence type="ECO:0000256" key="16">
    <source>
        <dbReference type="ARBA" id="ARBA00023004"/>
    </source>
</evidence>
<dbReference type="InterPro" id="IPR014312">
    <property type="entry name" value="Succ_DH_anchor"/>
</dbReference>
<keyword evidence="20" id="KW-1185">Reference proteome</keyword>
<evidence type="ECO:0000256" key="17">
    <source>
        <dbReference type="ARBA" id="ARBA00023136"/>
    </source>
</evidence>
<keyword evidence="7" id="KW-0813">Transport</keyword>
<feature type="transmembrane region" description="Helical" evidence="18">
    <location>
        <begin position="29"/>
        <end position="48"/>
    </location>
</feature>
<dbReference type="PANTHER" id="PTHR38689">
    <property type="entry name" value="SUCCINATE DEHYDROGENASE HYDROPHOBIC MEMBRANE ANCHOR SUBUNIT"/>
    <property type="match status" value="1"/>
</dbReference>
<dbReference type="GO" id="GO:0020037">
    <property type="term" value="F:heme binding"/>
    <property type="evidence" value="ECO:0007669"/>
    <property type="project" value="InterPro"/>
</dbReference>
<sequence length="127" mass="14112">MSDMRTPLKRARGMGAAKEGTGHFWHQRLTALANIPLVIFFVGFVITYNGASYEEIRGVLANPVITVIMMLALLSILYHMKLGMQMIIEDYAEKEGMKVLLLLLNISFVFILGVVSFFALVKIAFGG</sequence>
<feature type="transmembrane region" description="Helical" evidence="18">
    <location>
        <begin position="60"/>
        <end position="78"/>
    </location>
</feature>
<dbReference type="OrthoDB" id="9809280at2"/>
<protein>
    <recommendedName>
        <fullName evidence="6">Succinate dehydrogenase hydrophobic membrane anchor subunit</fullName>
    </recommendedName>
</protein>
<dbReference type="Gene3D" id="1.20.1300.10">
    <property type="entry name" value="Fumarate reductase/succinate dehydrogenase, transmembrane subunit"/>
    <property type="match status" value="1"/>
</dbReference>
<dbReference type="Pfam" id="PF01127">
    <property type="entry name" value="Sdh_cyt"/>
    <property type="match status" value="1"/>
</dbReference>
<reference evidence="19 20" key="1">
    <citation type="journal article" date="2012" name="J. Bacteriol.">
        <title>Genome Sequence of Nitratireductor indicus Type Strain C115.</title>
        <authorList>
            <person name="Lai Q."/>
            <person name="Li G."/>
            <person name="Yu Z."/>
            <person name="Shao Z."/>
        </authorList>
    </citation>
    <scope>NUCLEOTIDE SEQUENCE [LARGE SCALE GENOMIC DNA]</scope>
    <source>
        <strain evidence="19 20">C115</strain>
    </source>
</reference>
<dbReference type="GO" id="GO:0009055">
    <property type="term" value="F:electron transfer activity"/>
    <property type="evidence" value="ECO:0007669"/>
    <property type="project" value="TreeGrafter"/>
</dbReference>
<feature type="transmembrane region" description="Helical" evidence="18">
    <location>
        <begin position="99"/>
        <end position="125"/>
    </location>
</feature>
<dbReference type="GO" id="GO:0046872">
    <property type="term" value="F:metal ion binding"/>
    <property type="evidence" value="ECO:0007669"/>
    <property type="project" value="UniProtKB-KW"/>
</dbReference>
<evidence type="ECO:0000256" key="13">
    <source>
        <dbReference type="ARBA" id="ARBA00022723"/>
    </source>
</evidence>
<dbReference type="CDD" id="cd03495">
    <property type="entry name" value="SQR_TypeC_SdhD_like"/>
    <property type="match status" value="1"/>
</dbReference>
<dbReference type="GO" id="GO:0006099">
    <property type="term" value="P:tricarboxylic acid cycle"/>
    <property type="evidence" value="ECO:0007669"/>
    <property type="project" value="UniProtKB-UniPathway"/>
</dbReference>
<dbReference type="GO" id="GO:0017004">
    <property type="term" value="P:cytochrome complex assembly"/>
    <property type="evidence" value="ECO:0007669"/>
    <property type="project" value="TreeGrafter"/>
</dbReference>
<keyword evidence="8" id="KW-1003">Cell membrane</keyword>
<evidence type="ECO:0000313" key="20">
    <source>
        <dbReference type="Proteomes" id="UP000007374"/>
    </source>
</evidence>
<evidence type="ECO:0000256" key="6">
    <source>
        <dbReference type="ARBA" id="ARBA00019425"/>
    </source>
</evidence>
<evidence type="ECO:0000256" key="12">
    <source>
        <dbReference type="ARBA" id="ARBA00022692"/>
    </source>
</evidence>
<dbReference type="Proteomes" id="UP000007374">
    <property type="component" value="Unassembled WGS sequence"/>
</dbReference>
<keyword evidence="15 18" id="KW-1133">Transmembrane helix</keyword>
<evidence type="ECO:0000256" key="11">
    <source>
        <dbReference type="ARBA" id="ARBA00022617"/>
    </source>
</evidence>
<keyword evidence="13" id="KW-0479">Metal-binding</keyword>
<evidence type="ECO:0000256" key="8">
    <source>
        <dbReference type="ARBA" id="ARBA00022475"/>
    </source>
</evidence>
<evidence type="ECO:0000256" key="9">
    <source>
        <dbReference type="ARBA" id="ARBA00022519"/>
    </source>
</evidence>
<dbReference type="UniPathway" id="UPA00223"/>
<dbReference type="PATRIC" id="fig|1231190.3.peg.4223"/>
<comment type="subunit">
    <text evidence="5">Part of an enzyme complex containing four subunits: a flavoprotein, an iron-sulfur protein, plus two membrane-anchoring proteins, SdhC and SdhD.</text>
</comment>
<dbReference type="SUPFAM" id="SSF81343">
    <property type="entry name" value="Fumarate reductase respiratory complex transmembrane subunits"/>
    <property type="match status" value="1"/>
</dbReference>
<keyword evidence="12 18" id="KW-0812">Transmembrane</keyword>
<accession>K2PHC1</accession>
<dbReference type="AlphaFoldDB" id="K2PHC1"/>
<dbReference type="InterPro" id="IPR000701">
    <property type="entry name" value="SuccDH_FuR_B_TM-su"/>
</dbReference>
<dbReference type="EMBL" id="AMSI01000017">
    <property type="protein sequence ID" value="EKF40527.1"/>
    <property type="molecule type" value="Genomic_DNA"/>
</dbReference>
<dbReference type="RefSeq" id="WP_009452304.1">
    <property type="nucleotide sequence ID" value="NZ_AMSI01000017.1"/>
</dbReference>
<proteinExistence type="predicted"/>
<keyword evidence="14" id="KW-0249">Electron transport</keyword>
<evidence type="ECO:0000256" key="1">
    <source>
        <dbReference type="ARBA" id="ARBA00001971"/>
    </source>
</evidence>
<comment type="pathway">
    <text evidence="4">Carbohydrate metabolism; tricarboxylic acid cycle.</text>
</comment>
<dbReference type="PANTHER" id="PTHR38689:SF1">
    <property type="entry name" value="SUCCINATE DEHYDROGENASE HYDROPHOBIC MEMBRANE ANCHOR SUBUNIT"/>
    <property type="match status" value="1"/>
</dbReference>
<evidence type="ECO:0000256" key="5">
    <source>
        <dbReference type="ARBA" id="ARBA00011558"/>
    </source>
</evidence>
<evidence type="ECO:0000256" key="3">
    <source>
        <dbReference type="ARBA" id="ARBA00004429"/>
    </source>
</evidence>
<evidence type="ECO:0000256" key="4">
    <source>
        <dbReference type="ARBA" id="ARBA00005163"/>
    </source>
</evidence>
<keyword evidence="16" id="KW-0408">Iron</keyword>
<dbReference type="STRING" id="721133.SAMN05216176_104308"/>
<keyword evidence="10" id="KW-0816">Tricarboxylic acid cycle</keyword>
<comment type="cofactor">
    <cofactor evidence="1">
        <name>heme</name>
        <dbReference type="ChEBI" id="CHEBI:30413"/>
    </cofactor>
</comment>
<dbReference type="GO" id="GO:0005886">
    <property type="term" value="C:plasma membrane"/>
    <property type="evidence" value="ECO:0007669"/>
    <property type="project" value="UniProtKB-SubCell"/>
</dbReference>
<evidence type="ECO:0000256" key="7">
    <source>
        <dbReference type="ARBA" id="ARBA00022448"/>
    </source>
</evidence>
<keyword evidence="9" id="KW-0997">Cell inner membrane</keyword>
<evidence type="ECO:0000256" key="18">
    <source>
        <dbReference type="SAM" id="Phobius"/>
    </source>
</evidence>
<comment type="subcellular location">
    <subcellularLocation>
        <location evidence="3">Cell inner membrane</location>
        <topology evidence="3">Multi-pass membrane protein</topology>
    </subcellularLocation>
</comment>
<organism evidence="19 20">
    <name type="scientific">Nitratireductor indicus C115</name>
    <dbReference type="NCBI Taxonomy" id="1231190"/>
    <lineage>
        <taxon>Bacteria</taxon>
        <taxon>Pseudomonadati</taxon>
        <taxon>Pseudomonadota</taxon>
        <taxon>Alphaproteobacteria</taxon>
        <taxon>Hyphomicrobiales</taxon>
        <taxon>Phyllobacteriaceae</taxon>
        <taxon>Nitratireductor</taxon>
    </lineage>
</organism>
<evidence type="ECO:0000313" key="19">
    <source>
        <dbReference type="EMBL" id="EKF40527.1"/>
    </source>
</evidence>
<evidence type="ECO:0000256" key="14">
    <source>
        <dbReference type="ARBA" id="ARBA00022982"/>
    </source>
</evidence>
<comment type="caution">
    <text evidence="19">The sequence shown here is derived from an EMBL/GenBank/DDBJ whole genome shotgun (WGS) entry which is preliminary data.</text>
</comment>
<evidence type="ECO:0000256" key="15">
    <source>
        <dbReference type="ARBA" id="ARBA00022989"/>
    </source>
</evidence>
<evidence type="ECO:0000256" key="10">
    <source>
        <dbReference type="ARBA" id="ARBA00022532"/>
    </source>
</evidence>
<dbReference type="InterPro" id="IPR034804">
    <property type="entry name" value="SQR/QFR_C/D"/>
</dbReference>